<proteinExistence type="predicted"/>
<organism evidence="1">
    <name type="scientific">Spirodela intermedia</name>
    <name type="common">Intermediate duckweed</name>
    <dbReference type="NCBI Taxonomy" id="51605"/>
    <lineage>
        <taxon>Eukaryota</taxon>
        <taxon>Viridiplantae</taxon>
        <taxon>Streptophyta</taxon>
        <taxon>Embryophyta</taxon>
        <taxon>Tracheophyta</taxon>
        <taxon>Spermatophyta</taxon>
        <taxon>Magnoliopsida</taxon>
        <taxon>Liliopsida</taxon>
        <taxon>Araceae</taxon>
        <taxon>Lemnoideae</taxon>
        <taxon>Spirodela</taxon>
    </lineage>
</organism>
<accession>A0A7I8JVC7</accession>
<gene>
    <name evidence="1" type="ORF">SI7747_18020010</name>
</gene>
<dbReference type="AlphaFoldDB" id="A0A7I8JVC7"/>
<evidence type="ECO:0000313" key="1">
    <source>
        <dbReference type="EMBL" id="CAA2634604.1"/>
    </source>
</evidence>
<name>A0A7I8JVC7_SPIIN</name>
<protein>
    <submittedName>
        <fullName evidence="1">Uncharacterized protein</fullName>
    </submittedName>
</protein>
<dbReference type="Proteomes" id="UP001189122">
    <property type="component" value="Unassembled WGS sequence"/>
</dbReference>
<sequence length="26" mass="2955">MIRADKANFDGACLQHSMLIRFRSCA</sequence>
<dbReference type="EMBL" id="CACRZD030000018">
    <property type="protein sequence ID" value="CAA6673593.1"/>
    <property type="molecule type" value="Genomic_DNA"/>
</dbReference>
<dbReference type="EMBL" id="LR743605">
    <property type="protein sequence ID" value="CAA2634604.1"/>
    <property type="molecule type" value="Genomic_DNA"/>
</dbReference>
<keyword evidence="2" id="KW-1185">Reference proteome</keyword>
<evidence type="ECO:0000313" key="2">
    <source>
        <dbReference type="Proteomes" id="UP001189122"/>
    </source>
</evidence>
<reference evidence="1 2" key="1">
    <citation type="submission" date="2019-12" db="EMBL/GenBank/DDBJ databases">
        <authorList>
            <person name="Scholz U."/>
            <person name="Mascher M."/>
            <person name="Fiebig A."/>
        </authorList>
    </citation>
    <scope>NUCLEOTIDE SEQUENCE</scope>
</reference>